<comment type="subcellular location">
    <subcellularLocation>
        <location evidence="8">Cytoplasm</location>
    </subcellularLocation>
</comment>
<feature type="domain" description="Radical SAM core" evidence="11">
    <location>
        <begin position="149"/>
        <end position="382"/>
    </location>
</feature>
<evidence type="ECO:0000313" key="13">
    <source>
        <dbReference type="Proteomes" id="UP000587760"/>
    </source>
</evidence>
<dbReference type="PANTHER" id="PTHR43837:SF1">
    <property type="entry name" value="RIBOSOMAL PROTEIN US12 METHYLTHIOTRANSFERASE RIMO"/>
    <property type="match status" value="1"/>
</dbReference>
<evidence type="ECO:0000256" key="3">
    <source>
        <dbReference type="ARBA" id="ARBA00022679"/>
    </source>
</evidence>
<dbReference type="InterPro" id="IPR012340">
    <property type="entry name" value="NA-bd_OB-fold"/>
</dbReference>
<dbReference type="InterPro" id="IPR058240">
    <property type="entry name" value="rSAM_sf"/>
</dbReference>
<dbReference type="PROSITE" id="PS51918">
    <property type="entry name" value="RADICAL_SAM"/>
    <property type="match status" value="1"/>
</dbReference>
<dbReference type="InterPro" id="IPR020612">
    <property type="entry name" value="Methylthiotransferase_CS"/>
</dbReference>
<dbReference type="RefSeq" id="WP_184747392.1">
    <property type="nucleotide sequence ID" value="NZ_JACHGJ010000005.1"/>
</dbReference>
<accession>A0A841REW7</accession>
<dbReference type="Pfam" id="PF00919">
    <property type="entry name" value="UPF0004"/>
    <property type="match status" value="1"/>
</dbReference>
<keyword evidence="6 8" id="KW-0408">Iron</keyword>
<comment type="cofactor">
    <cofactor evidence="8">
        <name>[4Fe-4S] cluster</name>
        <dbReference type="ChEBI" id="CHEBI:49883"/>
    </cofactor>
    <text evidence="8">Binds 2 [4Fe-4S] clusters. One cluster is coordinated with 3 cysteines and an exchangeable S-adenosyl-L-methionine.</text>
</comment>
<dbReference type="Gene3D" id="3.80.30.20">
    <property type="entry name" value="tm_1862 like domain"/>
    <property type="match status" value="1"/>
</dbReference>
<feature type="binding site" evidence="8">
    <location>
        <position position="91"/>
    </location>
    <ligand>
        <name>[4Fe-4S] cluster</name>
        <dbReference type="ChEBI" id="CHEBI:49883"/>
        <label>1</label>
    </ligand>
</feature>
<dbReference type="GO" id="GO:0005840">
    <property type="term" value="C:ribosome"/>
    <property type="evidence" value="ECO:0007669"/>
    <property type="project" value="UniProtKB-KW"/>
</dbReference>
<feature type="binding site" evidence="8">
    <location>
        <position position="167"/>
    </location>
    <ligand>
        <name>[4Fe-4S] cluster</name>
        <dbReference type="ChEBI" id="CHEBI:49883"/>
        <label>2</label>
        <note>4Fe-4S-S-AdoMet</note>
    </ligand>
</feature>
<dbReference type="SMART" id="SM00729">
    <property type="entry name" value="Elp3"/>
    <property type="match status" value="1"/>
</dbReference>
<dbReference type="AlphaFoldDB" id="A0A841REW7"/>
<evidence type="ECO:0000313" key="12">
    <source>
        <dbReference type="EMBL" id="MBB6481148.1"/>
    </source>
</evidence>
<dbReference type="GO" id="GO:0006400">
    <property type="term" value="P:tRNA modification"/>
    <property type="evidence" value="ECO:0007669"/>
    <property type="project" value="InterPro"/>
</dbReference>
<dbReference type="GO" id="GO:0103039">
    <property type="term" value="F:protein methylthiotransferase activity"/>
    <property type="evidence" value="ECO:0007669"/>
    <property type="project" value="UniProtKB-EC"/>
</dbReference>
<keyword evidence="3 8" id="KW-0808">Transferase</keyword>
<dbReference type="Proteomes" id="UP000587760">
    <property type="component" value="Unassembled WGS sequence"/>
</dbReference>
<comment type="function">
    <text evidence="8">Catalyzes the methylthiolation of an aspartic acid residue of ribosomal protein uS12.</text>
</comment>
<feature type="binding site" evidence="8">
    <location>
        <position position="24"/>
    </location>
    <ligand>
        <name>[4Fe-4S] cluster</name>
        <dbReference type="ChEBI" id="CHEBI:49883"/>
        <label>1</label>
    </ligand>
</feature>
<dbReference type="SUPFAM" id="SSF102114">
    <property type="entry name" value="Radical SAM enzymes"/>
    <property type="match status" value="1"/>
</dbReference>
<organism evidence="12 13">
    <name type="scientific">Spirochaeta isovalerica</name>
    <dbReference type="NCBI Taxonomy" id="150"/>
    <lineage>
        <taxon>Bacteria</taxon>
        <taxon>Pseudomonadati</taxon>
        <taxon>Spirochaetota</taxon>
        <taxon>Spirochaetia</taxon>
        <taxon>Spirochaetales</taxon>
        <taxon>Spirochaetaceae</taxon>
        <taxon>Spirochaeta</taxon>
    </lineage>
</organism>
<dbReference type="NCBIfam" id="TIGR01125">
    <property type="entry name" value="30S ribosomal protein S12 methylthiotransferase RimO"/>
    <property type="match status" value="1"/>
</dbReference>
<evidence type="ECO:0000256" key="7">
    <source>
        <dbReference type="ARBA" id="ARBA00023014"/>
    </source>
</evidence>
<keyword evidence="2 8" id="KW-0963">Cytoplasm</keyword>
<comment type="caution">
    <text evidence="12">The sequence shown here is derived from an EMBL/GenBank/DDBJ whole genome shotgun (WGS) entry which is preliminary data.</text>
</comment>
<evidence type="ECO:0000259" key="9">
    <source>
        <dbReference type="PROSITE" id="PS50926"/>
    </source>
</evidence>
<evidence type="ECO:0000256" key="6">
    <source>
        <dbReference type="ARBA" id="ARBA00023004"/>
    </source>
</evidence>
<dbReference type="SFLD" id="SFLDF00274">
    <property type="entry name" value="ribosomal_protein_S12_methylth"/>
    <property type="match status" value="1"/>
</dbReference>
<feature type="binding site" evidence="8">
    <location>
        <position position="60"/>
    </location>
    <ligand>
        <name>[4Fe-4S] cluster</name>
        <dbReference type="ChEBI" id="CHEBI:49883"/>
        <label>1</label>
    </ligand>
</feature>
<dbReference type="GO" id="GO:0005829">
    <property type="term" value="C:cytosol"/>
    <property type="evidence" value="ECO:0007669"/>
    <property type="project" value="TreeGrafter"/>
</dbReference>
<dbReference type="InterPro" id="IPR013848">
    <property type="entry name" value="Methylthiotransferase_N"/>
</dbReference>
<dbReference type="SFLD" id="SFLDG01082">
    <property type="entry name" value="B12-binding_domain_containing"/>
    <property type="match status" value="1"/>
</dbReference>
<dbReference type="InterPro" id="IPR038135">
    <property type="entry name" value="Methylthiotransferase_N_sf"/>
</dbReference>
<evidence type="ECO:0000256" key="4">
    <source>
        <dbReference type="ARBA" id="ARBA00022691"/>
    </source>
</evidence>
<dbReference type="InterPro" id="IPR002792">
    <property type="entry name" value="TRAM_dom"/>
</dbReference>
<sequence>MKQENTNSSSSPTTNTFYVENLGCSKNQVDAENMISTLVNAGWTSEETPENAELIIVNTCGFIKPAKEESINTILDFTSAYPGKKVLAAGCLSERYNQQLMDMIPELAGVFGSMAPSHITDVVEAVQKGEKPVLIPETDLSVTPRKKFFSYDRSVYVKIAEGCNNRCTFCAIPIIKGGLKSRPLDEIIAEIKQLIADGAFELNLIAQDLAGLGTDRGRKELPELLRAISAIEGKFWIRLLYIHPDRFIDEVVEIMAEDKRFLPYFDIPFQHASERILRKMGRRGTARSHLEMIASIREKLPDAVFRSTFMTGFPGENKQDFRDLLDFQRNANLNWVGFFTYSREEDTPAWNYRGALGTKLAAKSAEKRKQELEIRQSEITEALLDDFLGKTYEVLIEEKVEEENLYIGRAYFQAPEVDGLIVLHGENIRPGDVVQAKIFKRNGLDLEAVVLED</sequence>
<dbReference type="Gene3D" id="2.40.50.140">
    <property type="entry name" value="Nucleic acid-binding proteins"/>
    <property type="match status" value="1"/>
</dbReference>
<evidence type="ECO:0000256" key="5">
    <source>
        <dbReference type="ARBA" id="ARBA00022723"/>
    </source>
</evidence>
<dbReference type="SFLD" id="SFLDG01061">
    <property type="entry name" value="methylthiotransferase"/>
    <property type="match status" value="1"/>
</dbReference>
<dbReference type="Gene3D" id="3.40.50.12160">
    <property type="entry name" value="Methylthiotransferase, N-terminal domain"/>
    <property type="match status" value="1"/>
</dbReference>
<dbReference type="GO" id="GO:0035599">
    <property type="term" value="F:aspartic acid methylthiotransferase activity"/>
    <property type="evidence" value="ECO:0007669"/>
    <property type="project" value="TreeGrafter"/>
</dbReference>
<evidence type="ECO:0000256" key="2">
    <source>
        <dbReference type="ARBA" id="ARBA00022490"/>
    </source>
</evidence>
<keyword evidence="7 8" id="KW-0411">Iron-sulfur</keyword>
<name>A0A841REW7_9SPIO</name>
<keyword evidence="12" id="KW-0689">Ribosomal protein</keyword>
<feature type="binding site" evidence="8">
    <location>
        <position position="163"/>
    </location>
    <ligand>
        <name>[4Fe-4S] cluster</name>
        <dbReference type="ChEBI" id="CHEBI:49883"/>
        <label>2</label>
        <note>4Fe-4S-S-AdoMet</note>
    </ligand>
</feature>
<evidence type="ECO:0000256" key="8">
    <source>
        <dbReference type="HAMAP-Rule" id="MF_01865"/>
    </source>
</evidence>
<keyword evidence="12" id="KW-0687">Ribonucleoprotein</keyword>
<dbReference type="CDD" id="cd01335">
    <property type="entry name" value="Radical_SAM"/>
    <property type="match status" value="1"/>
</dbReference>
<dbReference type="PROSITE" id="PS01278">
    <property type="entry name" value="MTTASE_RADICAL"/>
    <property type="match status" value="1"/>
</dbReference>
<dbReference type="EC" id="2.8.4.4" evidence="8"/>
<dbReference type="FunFam" id="3.80.30.20:FF:000001">
    <property type="entry name" value="tRNA-2-methylthio-N(6)-dimethylallyladenosine synthase 2"/>
    <property type="match status" value="1"/>
</dbReference>
<dbReference type="EMBL" id="JACHGJ010000005">
    <property type="protein sequence ID" value="MBB6481148.1"/>
    <property type="molecule type" value="Genomic_DNA"/>
</dbReference>
<dbReference type="HAMAP" id="MF_01865">
    <property type="entry name" value="MTTase_RimO"/>
    <property type="match status" value="1"/>
</dbReference>
<dbReference type="Pfam" id="PF04055">
    <property type="entry name" value="Radical_SAM"/>
    <property type="match status" value="1"/>
</dbReference>
<evidence type="ECO:0000259" key="10">
    <source>
        <dbReference type="PROSITE" id="PS51449"/>
    </source>
</evidence>
<keyword evidence="13" id="KW-1185">Reference proteome</keyword>
<keyword evidence="4 8" id="KW-0949">S-adenosyl-L-methionine</keyword>
<dbReference type="SFLD" id="SFLDS00029">
    <property type="entry name" value="Radical_SAM"/>
    <property type="match status" value="1"/>
</dbReference>
<feature type="domain" description="MTTase N-terminal" evidence="10">
    <location>
        <begin position="15"/>
        <end position="131"/>
    </location>
</feature>
<dbReference type="InterPro" id="IPR005839">
    <property type="entry name" value="Methylthiotransferase"/>
</dbReference>
<feature type="domain" description="TRAM" evidence="9">
    <location>
        <begin position="385"/>
        <end position="452"/>
    </location>
</feature>
<keyword evidence="1 8" id="KW-0004">4Fe-4S</keyword>
<dbReference type="PROSITE" id="PS51449">
    <property type="entry name" value="MTTASE_N"/>
    <property type="match status" value="1"/>
</dbReference>
<proteinExistence type="inferred from homology"/>
<feature type="binding site" evidence="8">
    <location>
        <position position="170"/>
    </location>
    <ligand>
        <name>[4Fe-4S] cluster</name>
        <dbReference type="ChEBI" id="CHEBI:49883"/>
        <label>2</label>
        <note>4Fe-4S-S-AdoMet</note>
    </ligand>
</feature>
<keyword evidence="5 8" id="KW-0479">Metal-binding</keyword>
<dbReference type="NCBIfam" id="TIGR00089">
    <property type="entry name" value="MiaB/RimO family radical SAM methylthiotransferase"/>
    <property type="match status" value="1"/>
</dbReference>
<dbReference type="Pfam" id="PF18693">
    <property type="entry name" value="TRAM_2"/>
    <property type="match status" value="1"/>
</dbReference>
<dbReference type="PROSITE" id="PS50926">
    <property type="entry name" value="TRAM"/>
    <property type="match status" value="1"/>
</dbReference>
<evidence type="ECO:0000256" key="1">
    <source>
        <dbReference type="ARBA" id="ARBA00022485"/>
    </source>
</evidence>
<protein>
    <recommendedName>
        <fullName evidence="8">Ribosomal protein uS12 methylthiotransferase RimO</fullName>
        <shortName evidence="8">uS12 MTTase</shortName>
        <shortName evidence="8">uS12 methylthiotransferase</shortName>
        <ecNumber evidence="8">2.8.4.4</ecNumber>
    </recommendedName>
    <alternativeName>
        <fullName evidence="8">Ribosomal protein uS12 (aspartate-C(3))-methylthiotransferase</fullName>
    </alternativeName>
    <alternativeName>
        <fullName evidence="8">Ribosome maturation factor RimO</fullName>
    </alternativeName>
</protein>
<dbReference type="InterPro" id="IPR006638">
    <property type="entry name" value="Elp3/MiaA/NifB-like_rSAM"/>
</dbReference>
<dbReference type="InterPro" id="IPR007197">
    <property type="entry name" value="rSAM"/>
</dbReference>
<comment type="catalytic activity">
    <reaction evidence="8">
        <text>L-aspartate(89)-[ribosomal protein uS12]-hydrogen + (sulfur carrier)-SH + AH2 + 2 S-adenosyl-L-methionine = 3-methylsulfanyl-L-aspartate(89)-[ribosomal protein uS12]-hydrogen + (sulfur carrier)-H + 5'-deoxyadenosine + L-methionine + A + S-adenosyl-L-homocysteine + 2 H(+)</text>
        <dbReference type="Rhea" id="RHEA:37087"/>
        <dbReference type="Rhea" id="RHEA-COMP:10460"/>
        <dbReference type="Rhea" id="RHEA-COMP:10461"/>
        <dbReference type="Rhea" id="RHEA-COMP:14737"/>
        <dbReference type="Rhea" id="RHEA-COMP:14739"/>
        <dbReference type="ChEBI" id="CHEBI:13193"/>
        <dbReference type="ChEBI" id="CHEBI:15378"/>
        <dbReference type="ChEBI" id="CHEBI:17319"/>
        <dbReference type="ChEBI" id="CHEBI:17499"/>
        <dbReference type="ChEBI" id="CHEBI:29917"/>
        <dbReference type="ChEBI" id="CHEBI:29961"/>
        <dbReference type="ChEBI" id="CHEBI:57844"/>
        <dbReference type="ChEBI" id="CHEBI:57856"/>
        <dbReference type="ChEBI" id="CHEBI:59789"/>
        <dbReference type="ChEBI" id="CHEBI:64428"/>
        <dbReference type="ChEBI" id="CHEBI:73599"/>
        <dbReference type="EC" id="2.8.4.4"/>
    </reaction>
</comment>
<dbReference type="InterPro" id="IPR005840">
    <property type="entry name" value="Ribosomal_uS12_MeSTrfase_RimO"/>
</dbReference>
<evidence type="ECO:0000259" key="11">
    <source>
        <dbReference type="PROSITE" id="PS51918"/>
    </source>
</evidence>
<dbReference type="PANTHER" id="PTHR43837">
    <property type="entry name" value="RIBOSOMAL PROTEIN S12 METHYLTHIOTRANSFERASE RIMO"/>
    <property type="match status" value="1"/>
</dbReference>
<comment type="similarity">
    <text evidence="8">Belongs to the methylthiotransferase family. RimO subfamily.</text>
</comment>
<dbReference type="GO" id="GO:0046872">
    <property type="term" value="F:metal ion binding"/>
    <property type="evidence" value="ECO:0007669"/>
    <property type="project" value="UniProtKB-KW"/>
</dbReference>
<gene>
    <name evidence="8" type="primary">rimO</name>
    <name evidence="12" type="ORF">HNR50_002821</name>
</gene>
<reference evidence="12 13" key="1">
    <citation type="submission" date="2020-08" db="EMBL/GenBank/DDBJ databases">
        <title>Genomic Encyclopedia of Type Strains, Phase IV (KMG-IV): sequencing the most valuable type-strain genomes for metagenomic binning, comparative biology and taxonomic classification.</title>
        <authorList>
            <person name="Goeker M."/>
        </authorList>
    </citation>
    <scope>NUCLEOTIDE SEQUENCE [LARGE SCALE GENOMIC DNA]</scope>
    <source>
        <strain evidence="12 13">DSM 2461</strain>
    </source>
</reference>
<dbReference type="InterPro" id="IPR023404">
    <property type="entry name" value="rSAM_horseshoe"/>
</dbReference>
<dbReference type="GO" id="GO:0051539">
    <property type="term" value="F:4 iron, 4 sulfur cluster binding"/>
    <property type="evidence" value="ECO:0007669"/>
    <property type="project" value="UniProtKB-UniRule"/>
</dbReference>